<feature type="binding site" evidence="10">
    <location>
        <position position="150"/>
    </location>
    <ligand>
        <name>Mn(2+)</name>
        <dbReference type="ChEBI" id="CHEBI:29035"/>
    </ligand>
</feature>
<evidence type="ECO:0000256" key="1">
    <source>
        <dbReference type="ARBA" id="ARBA00022722"/>
    </source>
</evidence>
<evidence type="ECO:0000313" key="12">
    <source>
        <dbReference type="Proteomes" id="UP000199671"/>
    </source>
</evidence>
<keyword evidence="2 10" id="KW-0479">Metal-binding</keyword>
<keyword evidence="1 10" id="KW-0540">Nuclease</keyword>
<dbReference type="HAMAP" id="MF_01470">
    <property type="entry name" value="Cas1"/>
    <property type="match status" value="1"/>
</dbReference>
<evidence type="ECO:0000256" key="8">
    <source>
        <dbReference type="ARBA" id="ARBA00023211"/>
    </source>
</evidence>
<keyword evidence="5 10" id="KW-0460">Magnesium</keyword>
<reference evidence="11 12" key="1">
    <citation type="submission" date="2016-10" db="EMBL/GenBank/DDBJ databases">
        <authorList>
            <person name="de Groot N.N."/>
        </authorList>
    </citation>
    <scope>NUCLEOTIDE SEQUENCE [LARGE SCALE GENOMIC DNA]</scope>
    <source>
        <strain evidence="11 12">KPR-7B</strain>
    </source>
</reference>
<dbReference type="InterPro" id="IPR019855">
    <property type="entry name" value="CRISPR-assoc_Cas1_NMENI"/>
</dbReference>
<evidence type="ECO:0000256" key="2">
    <source>
        <dbReference type="ARBA" id="ARBA00022723"/>
    </source>
</evidence>
<comment type="similarity">
    <text evidence="10">Belongs to the CRISPR-associated endonuclease Cas1 family.</text>
</comment>
<dbReference type="GO" id="GO:0003677">
    <property type="term" value="F:DNA binding"/>
    <property type="evidence" value="ECO:0007669"/>
    <property type="project" value="UniProtKB-KW"/>
</dbReference>
<evidence type="ECO:0000256" key="3">
    <source>
        <dbReference type="ARBA" id="ARBA00022759"/>
    </source>
</evidence>
<dbReference type="InterPro" id="IPR042211">
    <property type="entry name" value="CRISPR-assoc_Cas1_N"/>
</dbReference>
<comment type="subunit">
    <text evidence="9 10">Homodimer, forms a heterotetramer with a Cas2 homodimer.</text>
</comment>
<dbReference type="GO" id="GO:0004520">
    <property type="term" value="F:DNA endonuclease activity"/>
    <property type="evidence" value="ECO:0007669"/>
    <property type="project" value="InterPro"/>
</dbReference>
<dbReference type="NCBIfam" id="TIGR03639">
    <property type="entry name" value="cas1_NMENI"/>
    <property type="match status" value="1"/>
</dbReference>
<name>A0A1G9X0P4_9ACTO</name>
<keyword evidence="6 10" id="KW-0051">Antiviral defense</keyword>
<dbReference type="InterPro" id="IPR002729">
    <property type="entry name" value="CRISPR-assoc_Cas1"/>
</dbReference>
<feature type="binding site" evidence="10">
    <location>
        <position position="210"/>
    </location>
    <ligand>
        <name>Mn(2+)</name>
        <dbReference type="ChEBI" id="CHEBI:29035"/>
    </ligand>
</feature>
<dbReference type="GO" id="GO:0043571">
    <property type="term" value="P:maintenance of CRISPR repeat elements"/>
    <property type="evidence" value="ECO:0007669"/>
    <property type="project" value="UniProtKB-UniRule"/>
</dbReference>
<gene>
    <name evidence="10" type="primary">cas1</name>
    <name evidence="11" type="ORF">SAMN04487766_108124</name>
</gene>
<dbReference type="AlphaFoldDB" id="A0A1G9X0P4"/>
<dbReference type="Gene3D" id="1.20.120.920">
    <property type="entry name" value="CRISPR-associated endonuclease Cas1, C-terminal domain"/>
    <property type="match status" value="1"/>
</dbReference>
<dbReference type="Pfam" id="PF01867">
    <property type="entry name" value="Cas_Cas1"/>
    <property type="match status" value="1"/>
</dbReference>
<evidence type="ECO:0000313" key="11">
    <source>
        <dbReference type="EMBL" id="SDM90268.1"/>
    </source>
</evidence>
<evidence type="ECO:0000256" key="9">
    <source>
        <dbReference type="ARBA" id="ARBA00038592"/>
    </source>
</evidence>
<accession>A0A1G9X0P4</accession>
<organism evidence="11 12">
    <name type="scientific">Actinomyces ruminicola</name>
    <dbReference type="NCBI Taxonomy" id="332524"/>
    <lineage>
        <taxon>Bacteria</taxon>
        <taxon>Bacillati</taxon>
        <taxon>Actinomycetota</taxon>
        <taxon>Actinomycetes</taxon>
        <taxon>Actinomycetales</taxon>
        <taxon>Actinomycetaceae</taxon>
        <taxon>Actinomyces</taxon>
    </lineage>
</organism>
<dbReference type="EMBL" id="FNHU01000008">
    <property type="protein sequence ID" value="SDM90268.1"/>
    <property type="molecule type" value="Genomic_DNA"/>
</dbReference>
<sequence>MDTAWRVLDCSSLSGSVRSERGAVIICPDGAPSQSVPVADVAVVLLGIKVSISTAVMHRLLDSDVVVMFCDWRGVPEGAAYPWRAHTRVGARQRAQAALSLPRQKNAWGRLVRAKVLGQAHVLSKVDDASGLRLRNMAKSVRSGDPDNIEGQAARLYWSRLFGNEDSFVRLHESDDSRNSCLNYGYGVLRAHGVRAVVAAGLNPTLGVFHRGRSNFFNLVDDLIEPFRPAVDDTVLRLPADASLTDRSVKHELVQAVQQSFSVEGDTLPTSLERLAQHLGQYVEGDRDRLDAPHWAGPYRDVIDGR</sequence>
<comment type="cofactor">
    <cofactor evidence="10">
        <name>Mg(2+)</name>
        <dbReference type="ChEBI" id="CHEBI:18420"/>
    </cofactor>
    <cofactor evidence="10">
        <name>Mn(2+)</name>
        <dbReference type="ChEBI" id="CHEBI:29035"/>
    </cofactor>
</comment>
<evidence type="ECO:0000256" key="6">
    <source>
        <dbReference type="ARBA" id="ARBA00023118"/>
    </source>
</evidence>
<keyword evidence="8 10" id="KW-0464">Manganese</keyword>
<evidence type="ECO:0000256" key="5">
    <source>
        <dbReference type="ARBA" id="ARBA00022842"/>
    </source>
</evidence>
<keyword evidence="7 10" id="KW-0238">DNA-binding</keyword>
<dbReference type="GO" id="GO:0046872">
    <property type="term" value="F:metal ion binding"/>
    <property type="evidence" value="ECO:0007669"/>
    <property type="project" value="UniProtKB-UniRule"/>
</dbReference>
<evidence type="ECO:0000256" key="10">
    <source>
        <dbReference type="HAMAP-Rule" id="MF_01470"/>
    </source>
</evidence>
<proteinExistence type="inferred from homology"/>
<keyword evidence="3 10" id="KW-0255">Endonuclease</keyword>
<comment type="function">
    <text evidence="10">CRISPR (clustered regularly interspaced short palindromic repeat), is an adaptive immune system that provides protection against mobile genetic elements (viruses, transposable elements and conjugative plasmids). CRISPR clusters contain spacers, sequences complementary to antecedent mobile elements, and target invading nucleic acids. CRISPR clusters are transcribed and processed into CRISPR RNA (crRNA). Acts as a dsDNA endonuclease. Involved in the integration of spacer DNA into the CRISPR cassette.</text>
</comment>
<dbReference type="EC" id="3.1.-.-" evidence="10"/>
<dbReference type="GO" id="GO:0051607">
    <property type="term" value="P:defense response to virus"/>
    <property type="evidence" value="ECO:0007669"/>
    <property type="project" value="UniProtKB-UniRule"/>
</dbReference>
<dbReference type="RefSeq" id="WP_092610776.1">
    <property type="nucleotide sequence ID" value="NZ_FNHU01000008.1"/>
</dbReference>
<dbReference type="InterPro" id="IPR042206">
    <property type="entry name" value="CRISPR-assoc_Cas1_C"/>
</dbReference>
<dbReference type="GO" id="GO:0016787">
    <property type="term" value="F:hydrolase activity"/>
    <property type="evidence" value="ECO:0007669"/>
    <property type="project" value="UniProtKB-KW"/>
</dbReference>
<dbReference type="PANTHER" id="PTHR34353:SF2">
    <property type="entry name" value="CRISPR-ASSOCIATED ENDONUCLEASE CAS1 1"/>
    <property type="match status" value="1"/>
</dbReference>
<dbReference type="NCBIfam" id="TIGR00287">
    <property type="entry name" value="cas1"/>
    <property type="match status" value="1"/>
</dbReference>
<evidence type="ECO:0000256" key="4">
    <source>
        <dbReference type="ARBA" id="ARBA00022801"/>
    </source>
</evidence>
<dbReference type="PANTHER" id="PTHR34353">
    <property type="entry name" value="CRISPR-ASSOCIATED ENDONUCLEASE CAS1 1"/>
    <property type="match status" value="1"/>
</dbReference>
<feature type="binding site" evidence="10">
    <location>
        <position position="225"/>
    </location>
    <ligand>
        <name>Mn(2+)</name>
        <dbReference type="ChEBI" id="CHEBI:29035"/>
    </ligand>
</feature>
<dbReference type="Gene3D" id="3.100.10.20">
    <property type="entry name" value="CRISPR-associated endonuclease Cas1, N-terminal domain"/>
    <property type="match status" value="1"/>
</dbReference>
<dbReference type="OrthoDB" id="1550386at2"/>
<dbReference type="InterPro" id="IPR050646">
    <property type="entry name" value="Cas1"/>
</dbReference>
<keyword evidence="4 10" id="KW-0378">Hydrolase</keyword>
<protein>
    <recommendedName>
        <fullName evidence="10">CRISPR-associated endonuclease Cas1</fullName>
        <ecNumber evidence="10">3.1.-.-</ecNumber>
    </recommendedName>
</protein>
<evidence type="ECO:0000256" key="7">
    <source>
        <dbReference type="ARBA" id="ARBA00023125"/>
    </source>
</evidence>
<dbReference type="Proteomes" id="UP000199671">
    <property type="component" value="Unassembled WGS sequence"/>
</dbReference>